<sequence>MDKKSEESVEDGSREQRNKNFENTARLLGPLHSISSHYYFLQKNCRGELDRLFDYATSSNQAEGKSNVMLKSLALALEICAVGRSGVCLPEQEKARNCLREQKEVLACESLVDDSYKCYRSALSTALNYDRVFMSRVKEARKRCAEPFAKLNLAQRYVKVRSLQGGSVDAEEVKKATFDLKKDYDDCILDVFCSSLLAKRDKACSESSVSKECVNLSSQLEHCKVASKHAISSVAWVNSKTKEPFK</sequence>
<dbReference type="AlphaFoldDB" id="A0AAW2YPR4"/>
<feature type="region of interest" description="Disordered" evidence="1">
    <location>
        <begin position="1"/>
        <end position="22"/>
    </location>
</feature>
<evidence type="ECO:0000256" key="1">
    <source>
        <dbReference type="SAM" id="MobiDB-lite"/>
    </source>
</evidence>
<evidence type="ECO:0000313" key="2">
    <source>
        <dbReference type="EMBL" id="KAL0478806.1"/>
    </source>
</evidence>
<evidence type="ECO:0000313" key="3">
    <source>
        <dbReference type="Proteomes" id="UP001431209"/>
    </source>
</evidence>
<feature type="compositionally biased region" description="Basic and acidic residues" evidence="1">
    <location>
        <begin position="1"/>
        <end position="20"/>
    </location>
</feature>
<reference evidence="2 3" key="1">
    <citation type="submission" date="2024-03" db="EMBL/GenBank/DDBJ databases">
        <title>The Acrasis kona genome and developmental transcriptomes reveal deep origins of eukaryotic multicellular pathways.</title>
        <authorList>
            <person name="Sheikh S."/>
            <person name="Fu C.-J."/>
            <person name="Brown M.W."/>
            <person name="Baldauf S.L."/>
        </authorList>
    </citation>
    <scope>NUCLEOTIDE SEQUENCE [LARGE SCALE GENOMIC DNA]</scope>
    <source>
        <strain evidence="2 3">ATCC MYA-3509</strain>
    </source>
</reference>
<dbReference type="GO" id="GO:0016874">
    <property type="term" value="F:ligase activity"/>
    <property type="evidence" value="ECO:0007669"/>
    <property type="project" value="UniProtKB-KW"/>
</dbReference>
<protein>
    <submittedName>
        <fullName evidence="2">RNA-splicing ligase</fullName>
    </submittedName>
</protein>
<name>A0AAW2YPR4_9EUKA</name>
<keyword evidence="2" id="KW-0436">Ligase</keyword>
<organism evidence="2 3">
    <name type="scientific">Acrasis kona</name>
    <dbReference type="NCBI Taxonomy" id="1008807"/>
    <lineage>
        <taxon>Eukaryota</taxon>
        <taxon>Discoba</taxon>
        <taxon>Heterolobosea</taxon>
        <taxon>Tetramitia</taxon>
        <taxon>Eutetramitia</taxon>
        <taxon>Acrasidae</taxon>
        <taxon>Acrasis</taxon>
    </lineage>
</organism>
<accession>A0AAW2YPR4</accession>
<dbReference type="Proteomes" id="UP001431209">
    <property type="component" value="Unassembled WGS sequence"/>
</dbReference>
<gene>
    <name evidence="2" type="ORF">AKO1_008339</name>
</gene>
<comment type="caution">
    <text evidence="2">The sequence shown here is derived from an EMBL/GenBank/DDBJ whole genome shotgun (WGS) entry which is preliminary data.</text>
</comment>
<dbReference type="EMBL" id="JAOPGA020000467">
    <property type="protein sequence ID" value="KAL0478806.1"/>
    <property type="molecule type" value="Genomic_DNA"/>
</dbReference>
<keyword evidence="3" id="KW-1185">Reference proteome</keyword>
<proteinExistence type="predicted"/>